<dbReference type="KEGG" id="mrr:Moror_6180"/>
<protein>
    <submittedName>
        <fullName evidence="2">Uncharacterized protein</fullName>
    </submittedName>
</protein>
<evidence type="ECO:0000313" key="3">
    <source>
        <dbReference type="Proteomes" id="UP000017559"/>
    </source>
</evidence>
<accession>V2WW81</accession>
<feature type="compositionally biased region" description="Basic and acidic residues" evidence="1">
    <location>
        <begin position="71"/>
        <end position="81"/>
    </location>
</feature>
<dbReference type="Proteomes" id="UP000017559">
    <property type="component" value="Unassembled WGS sequence"/>
</dbReference>
<proteinExistence type="predicted"/>
<reference evidence="2 3" key="1">
    <citation type="journal article" date="2014" name="BMC Genomics">
        <title>Genome and secretome analysis of the hemibiotrophic fungal pathogen, Moniliophthora roreri, which causes frosty pod rot disease of cacao: mechanisms of the biotrophic and necrotrophic phases.</title>
        <authorList>
            <person name="Meinhardt L.W."/>
            <person name="Costa G.G.L."/>
            <person name="Thomazella D.P.T."/>
            <person name="Teixeira P.J.P.L."/>
            <person name="Carazzolle M.F."/>
            <person name="Schuster S.C."/>
            <person name="Carlson J.E."/>
            <person name="Guiltinan M.J."/>
            <person name="Mieczkowski P."/>
            <person name="Farmer A."/>
            <person name="Ramaraj T."/>
            <person name="Crozier J."/>
            <person name="Davis R.E."/>
            <person name="Shao J."/>
            <person name="Melnick R.L."/>
            <person name="Pereira G.A.G."/>
            <person name="Bailey B.A."/>
        </authorList>
    </citation>
    <scope>NUCLEOTIDE SEQUENCE [LARGE SCALE GENOMIC DNA]</scope>
    <source>
        <strain evidence="2 3">MCA 2997</strain>
    </source>
</reference>
<sequence length="81" mass="8884">MTDIKHAPAVKVGGRRLSTTSRQGHKPHSPPRSQNNNGNAGGDVSTDNSSNAKEDYPRPNEKQTHTHHSHTRDYEVKGSSK</sequence>
<feature type="region of interest" description="Disordered" evidence="1">
    <location>
        <begin position="1"/>
        <end position="81"/>
    </location>
</feature>
<evidence type="ECO:0000256" key="1">
    <source>
        <dbReference type="SAM" id="MobiDB-lite"/>
    </source>
</evidence>
<name>V2WW81_MONRO</name>
<dbReference type="AlphaFoldDB" id="V2WW81"/>
<dbReference type="HOGENOM" id="CLU_2574416_0_0_1"/>
<organism evidence="2 3">
    <name type="scientific">Moniliophthora roreri (strain MCA 2997)</name>
    <name type="common">Cocoa frosty pod rot fungus</name>
    <name type="synonym">Crinipellis roreri</name>
    <dbReference type="NCBI Taxonomy" id="1381753"/>
    <lineage>
        <taxon>Eukaryota</taxon>
        <taxon>Fungi</taxon>
        <taxon>Dikarya</taxon>
        <taxon>Basidiomycota</taxon>
        <taxon>Agaricomycotina</taxon>
        <taxon>Agaricomycetes</taxon>
        <taxon>Agaricomycetidae</taxon>
        <taxon>Agaricales</taxon>
        <taxon>Marasmiineae</taxon>
        <taxon>Marasmiaceae</taxon>
        <taxon>Moniliophthora</taxon>
    </lineage>
</organism>
<keyword evidence="3" id="KW-1185">Reference proteome</keyword>
<dbReference type="EMBL" id="AWSO01001293">
    <property type="protein sequence ID" value="ESK84470.1"/>
    <property type="molecule type" value="Genomic_DNA"/>
</dbReference>
<evidence type="ECO:0000313" key="2">
    <source>
        <dbReference type="EMBL" id="ESK84470.1"/>
    </source>
</evidence>
<comment type="caution">
    <text evidence="2">The sequence shown here is derived from an EMBL/GenBank/DDBJ whole genome shotgun (WGS) entry which is preliminary data.</text>
</comment>
<gene>
    <name evidence="2" type="ORF">Moror_6180</name>
</gene>
<dbReference type="OrthoDB" id="3228420at2759"/>
<feature type="compositionally biased region" description="Basic and acidic residues" evidence="1">
    <location>
        <begin position="52"/>
        <end position="64"/>
    </location>
</feature>